<name>A0ABN9WYE7_9DINO</name>
<comment type="subcellular location">
    <subcellularLocation>
        <location evidence="1">Membrane</location>
    </subcellularLocation>
</comment>
<dbReference type="Proteomes" id="UP001189429">
    <property type="component" value="Unassembled WGS sequence"/>
</dbReference>
<feature type="region of interest" description="Disordered" evidence="5">
    <location>
        <begin position="1"/>
        <end position="21"/>
    </location>
</feature>
<keyword evidence="4 6" id="KW-0472">Membrane</keyword>
<proteinExistence type="predicted"/>
<gene>
    <name evidence="8" type="ORF">PCOR1329_LOCUS71308</name>
</gene>
<feature type="region of interest" description="Disordered" evidence="5">
    <location>
        <begin position="523"/>
        <end position="551"/>
    </location>
</feature>
<feature type="transmembrane region" description="Helical" evidence="6">
    <location>
        <begin position="435"/>
        <end position="455"/>
    </location>
</feature>
<keyword evidence="3 6" id="KW-1133">Transmembrane helix</keyword>
<evidence type="ECO:0000256" key="6">
    <source>
        <dbReference type="SAM" id="Phobius"/>
    </source>
</evidence>
<feature type="transmembrane region" description="Helical" evidence="6">
    <location>
        <begin position="152"/>
        <end position="170"/>
    </location>
</feature>
<comment type="caution">
    <text evidence="8">The sequence shown here is derived from an EMBL/GenBank/DDBJ whole genome shotgun (WGS) entry which is preliminary data.</text>
</comment>
<dbReference type="PANTHER" id="PTHR11863">
    <property type="entry name" value="STEROL DESATURASE"/>
    <property type="match status" value="1"/>
</dbReference>
<dbReference type="Pfam" id="PF04116">
    <property type="entry name" value="FA_hydroxylase"/>
    <property type="match status" value="1"/>
</dbReference>
<protein>
    <recommendedName>
        <fullName evidence="7">Fatty acid hydroxylase domain-containing protein</fullName>
    </recommendedName>
</protein>
<accession>A0ABN9WYE7</accession>
<organism evidence="8 9">
    <name type="scientific">Prorocentrum cordatum</name>
    <dbReference type="NCBI Taxonomy" id="2364126"/>
    <lineage>
        <taxon>Eukaryota</taxon>
        <taxon>Sar</taxon>
        <taxon>Alveolata</taxon>
        <taxon>Dinophyceae</taxon>
        <taxon>Prorocentrales</taxon>
        <taxon>Prorocentraceae</taxon>
        <taxon>Prorocentrum</taxon>
    </lineage>
</organism>
<evidence type="ECO:0000256" key="5">
    <source>
        <dbReference type="SAM" id="MobiDB-lite"/>
    </source>
</evidence>
<evidence type="ECO:0000259" key="7">
    <source>
        <dbReference type="Pfam" id="PF04116"/>
    </source>
</evidence>
<dbReference type="InterPro" id="IPR006694">
    <property type="entry name" value="Fatty_acid_hydroxylase"/>
</dbReference>
<evidence type="ECO:0000313" key="9">
    <source>
        <dbReference type="Proteomes" id="UP001189429"/>
    </source>
</evidence>
<feature type="transmembrane region" description="Helical" evidence="6">
    <location>
        <begin position="402"/>
        <end position="423"/>
    </location>
</feature>
<feature type="compositionally biased region" description="Low complexity" evidence="5">
    <location>
        <begin position="1"/>
        <end position="11"/>
    </location>
</feature>
<evidence type="ECO:0000313" key="8">
    <source>
        <dbReference type="EMBL" id="CAK0891329.1"/>
    </source>
</evidence>
<evidence type="ECO:0000256" key="2">
    <source>
        <dbReference type="ARBA" id="ARBA00022692"/>
    </source>
</evidence>
<keyword evidence="2 6" id="KW-0812">Transmembrane</keyword>
<evidence type="ECO:0000256" key="1">
    <source>
        <dbReference type="ARBA" id="ARBA00004370"/>
    </source>
</evidence>
<dbReference type="InterPro" id="IPR050307">
    <property type="entry name" value="Sterol_Desaturase_Related"/>
</dbReference>
<reference evidence="8" key="1">
    <citation type="submission" date="2023-10" db="EMBL/GenBank/DDBJ databases">
        <authorList>
            <person name="Chen Y."/>
            <person name="Shah S."/>
            <person name="Dougan E. K."/>
            <person name="Thang M."/>
            <person name="Chan C."/>
        </authorList>
    </citation>
    <scope>NUCLEOTIDE SEQUENCE [LARGE SCALE GENOMIC DNA]</scope>
</reference>
<evidence type="ECO:0000256" key="3">
    <source>
        <dbReference type="ARBA" id="ARBA00022989"/>
    </source>
</evidence>
<dbReference type="EMBL" id="CAUYUJ010019460">
    <property type="protein sequence ID" value="CAK0891329.1"/>
    <property type="molecule type" value="Genomic_DNA"/>
</dbReference>
<evidence type="ECO:0000256" key="4">
    <source>
        <dbReference type="ARBA" id="ARBA00023136"/>
    </source>
</evidence>
<feature type="domain" description="Fatty acid hydroxylase" evidence="7">
    <location>
        <begin position="191"/>
        <end position="328"/>
    </location>
</feature>
<sequence>MTNLAGASAGQPGAGGDDKQRREFAREDYVHKVPEGDLRASQHFSNLLFSGDLLSTAMELALLVGLTSAAVLLPAGTVNVNGSMPLLEVAAFFWCTSIVTRVYNSYLEACYFAFPQYRTQPPSDHALVDRKDLCGRDRVQLERLVLHDRMTMLTQFAFGVLVYYCLPGYYPAAENVKDSLPVRVAKLVLNHYIMSFGMYWGHRAYHVNPWLWKNLHSVHHWARHPLSRNTYQDHWLENLVNHVAGHFAAQVLCPIDHGCFWVSHVFRILESLEKHSGISCYLNLAHQTQRWMPYAQMPHHHDWHHEGHKSCNYTFSALGGVWDCIFGTPAALACAVEQQSPPPGVSQGSGHPPPGALSCEGFAARRWPMARNLCVPVAVPPRCLVSGSKHDGVTTVSMVRRWIVYLILGLAVGSVTLCCQAYHPHWATHTACRFLQGFAGAFIFFYAFLLSVELFSGEPVMREPYGDEYNQQYAFPDKVPNAGAGDFATAAVLARSGDLGQPLPAEMVTPTKMKKTMKARQLAARGSARGGPAGSAAREATRRTKVPVRRTAAQAKRYASVQQAPAVAQALLSEAPGLGAFRRGRAELSRRCARILDMSFGRHEDRTPVPELRASLADLARAPMSSEAAAWVARVVEAAGAHLGAVNTDKSFKPFILCVQHVASMAAYV</sequence>
<keyword evidence="9" id="KW-1185">Reference proteome</keyword>